<evidence type="ECO:0000256" key="2">
    <source>
        <dbReference type="ARBA" id="ARBA00023239"/>
    </source>
</evidence>
<dbReference type="Pfam" id="PF01557">
    <property type="entry name" value="FAA_hydrolase"/>
    <property type="match status" value="1"/>
</dbReference>
<evidence type="ECO:0000313" key="4">
    <source>
        <dbReference type="EMBL" id="TKA90781.1"/>
    </source>
</evidence>
<reference evidence="4 5" key="1">
    <citation type="submission" date="2019-04" db="EMBL/GenBank/DDBJ databases">
        <title>Crypto-aerobic microbial life in anoxic (sulfidic) marine sediments.</title>
        <authorList>
            <person name="Bhattacharya S."/>
            <person name="Roy C."/>
            <person name="Mondal N."/>
            <person name="Sarkar J."/>
            <person name="Mandal S."/>
            <person name="Rameez M.J."/>
            <person name="Ghosh W."/>
        </authorList>
    </citation>
    <scope>NUCLEOTIDE SEQUENCE [LARGE SCALE GENOMIC DNA]</scope>
    <source>
        <strain evidence="4 5">SBBB</strain>
    </source>
</reference>
<dbReference type="AlphaFoldDB" id="A0A4U0YML5"/>
<name>A0A4U0YML5_9GAMM</name>
<comment type="caution">
    <text evidence="4">The sequence shown here is derived from an EMBL/GenBank/DDBJ whole genome shotgun (WGS) entry which is preliminary data.</text>
</comment>
<evidence type="ECO:0000313" key="5">
    <source>
        <dbReference type="Proteomes" id="UP000305198"/>
    </source>
</evidence>
<protein>
    <submittedName>
        <fullName evidence="4">2-keto-4-pentenoate hydratase</fullName>
    </submittedName>
</protein>
<dbReference type="InterPro" id="IPR036663">
    <property type="entry name" value="Fumarylacetoacetase_C_sf"/>
</dbReference>
<organism evidence="4 5">
    <name type="scientific">Halopseudomonas bauzanensis</name>
    <dbReference type="NCBI Taxonomy" id="653930"/>
    <lineage>
        <taxon>Bacteria</taxon>
        <taxon>Pseudomonadati</taxon>
        <taxon>Pseudomonadota</taxon>
        <taxon>Gammaproteobacteria</taxon>
        <taxon>Pseudomonadales</taxon>
        <taxon>Pseudomonadaceae</taxon>
        <taxon>Halopseudomonas</taxon>
    </lineage>
</organism>
<sequence length="260" mass="27516">MSEDFQPNALAAELYLARRQRQPGVGLAERYPLTTLEQAQQVSEGLIARYLADGQTIAGSKLGLTDTRMQAALGLDSPLVATLLTGWQITGGSLDSSQFLLPKLEMEVAFLFSAAIDDPEVTDAALQQAVAGVTVALEICDSAYQGGPRSLFEAVADNLSSGGFILGEQYHPADLQALAELSAILTNHGKPIAEGNASQCMGSPWNACRWLVQKRARDGNPIQDGEILLSGSLGPVVSVQAGDRLELNMGHLGRLVCAVI</sequence>
<dbReference type="RefSeq" id="WP_136869645.1">
    <property type="nucleotide sequence ID" value="NZ_SWAV01000004.1"/>
</dbReference>
<dbReference type="Proteomes" id="UP000305198">
    <property type="component" value="Unassembled WGS sequence"/>
</dbReference>
<keyword evidence="2" id="KW-0456">Lyase</keyword>
<dbReference type="SUPFAM" id="SSF56529">
    <property type="entry name" value="FAH"/>
    <property type="match status" value="1"/>
</dbReference>
<gene>
    <name evidence="4" type="ORF">FA869_11995</name>
</gene>
<evidence type="ECO:0000256" key="1">
    <source>
        <dbReference type="ARBA" id="ARBA00022797"/>
    </source>
</evidence>
<dbReference type="InterPro" id="IPR011234">
    <property type="entry name" value="Fumarylacetoacetase-like_C"/>
</dbReference>
<accession>A0A4U0YML5</accession>
<feature type="domain" description="Fumarylacetoacetase-like C-terminal" evidence="3">
    <location>
        <begin position="103"/>
        <end position="259"/>
    </location>
</feature>
<dbReference type="Gene3D" id="3.90.850.10">
    <property type="entry name" value="Fumarylacetoacetase-like, C-terminal domain"/>
    <property type="match status" value="1"/>
</dbReference>
<dbReference type="GO" id="GO:0008684">
    <property type="term" value="F:2-oxopent-4-enoate hydratase activity"/>
    <property type="evidence" value="ECO:0007669"/>
    <property type="project" value="TreeGrafter"/>
</dbReference>
<dbReference type="GO" id="GO:0005737">
    <property type="term" value="C:cytoplasm"/>
    <property type="evidence" value="ECO:0007669"/>
    <property type="project" value="TreeGrafter"/>
</dbReference>
<dbReference type="PANTHER" id="PTHR30143">
    <property type="entry name" value="ACID HYDRATASE"/>
    <property type="match status" value="1"/>
</dbReference>
<dbReference type="EMBL" id="SWAV01000004">
    <property type="protein sequence ID" value="TKA90781.1"/>
    <property type="molecule type" value="Genomic_DNA"/>
</dbReference>
<proteinExistence type="predicted"/>
<dbReference type="InterPro" id="IPR050772">
    <property type="entry name" value="Hydratase-Decarb/MhpD_sf"/>
</dbReference>
<keyword evidence="1" id="KW-0058">Aromatic hydrocarbons catabolism</keyword>
<dbReference type="PANTHER" id="PTHR30143:SF0">
    <property type="entry name" value="2-KETO-4-PENTENOATE HYDRATASE"/>
    <property type="match status" value="1"/>
</dbReference>
<evidence type="ECO:0000259" key="3">
    <source>
        <dbReference type="Pfam" id="PF01557"/>
    </source>
</evidence>